<gene>
    <name evidence="1" type="ORF">BOTBODRAFT_54361</name>
</gene>
<evidence type="ECO:0000313" key="1">
    <source>
        <dbReference type="EMBL" id="KDQ15879.1"/>
    </source>
</evidence>
<evidence type="ECO:0008006" key="3">
    <source>
        <dbReference type="Google" id="ProtNLM"/>
    </source>
</evidence>
<dbReference type="EMBL" id="KL198030">
    <property type="protein sequence ID" value="KDQ15879.1"/>
    <property type="molecule type" value="Genomic_DNA"/>
</dbReference>
<protein>
    <recommendedName>
        <fullName evidence="3">F-box domain-containing protein</fullName>
    </recommendedName>
</protein>
<proteinExistence type="predicted"/>
<organism evidence="1 2">
    <name type="scientific">Botryobasidium botryosum (strain FD-172 SS1)</name>
    <dbReference type="NCBI Taxonomy" id="930990"/>
    <lineage>
        <taxon>Eukaryota</taxon>
        <taxon>Fungi</taxon>
        <taxon>Dikarya</taxon>
        <taxon>Basidiomycota</taxon>
        <taxon>Agaricomycotina</taxon>
        <taxon>Agaricomycetes</taxon>
        <taxon>Cantharellales</taxon>
        <taxon>Botryobasidiaceae</taxon>
        <taxon>Botryobasidium</taxon>
    </lineage>
</organism>
<dbReference type="InParanoid" id="A0A067MK27"/>
<accession>A0A067MK27</accession>
<name>A0A067MK27_BOTB1</name>
<dbReference type="Proteomes" id="UP000027195">
    <property type="component" value="Unassembled WGS sequence"/>
</dbReference>
<keyword evidence="2" id="KW-1185">Reference proteome</keyword>
<sequence>MLLRFDYDVLSTIARELSSLVANGHGRLGQRSLLYLSMTCRSIHGMIAPKFLLARVYLTTTKALETFCSVVVQHPAAGNAVRDLYIDFGSDPSLPPLVFSPLLLGKFADALEKMREIRSLKADAYRLLHKYEPRISKGLIPHIAHRLRTLCLDDCSRVSLEPLRGLGQMRVLAIAMAGKAYSLTPESAVGTLVLGSQSTLEELWLRNMTWCLDRPSKETPRAPGGRSSCIWARVHTLQLDGMQFDDNFNFSRAFPSVRCCGLSLESNFWRVHPCNRPFLAKLEAIDGDWPEVHAAHDAGAKLRRAALMDAPSPPLPGFDFRTYFTDSLRSLAMNIDQPLSFDCLDQLHAVTPNLTYLAVVLEAGSELDSLPAQMEIISASVFRLPLTFIMIRWMPGIIAPMVVSTLGQKAHSCSAALLESAQKQCPTLKAVIIQEKSWQKVFDKEGSHFEEIKEEDSDELVHLVRLSDWQWWEGNAECLDGILA</sequence>
<evidence type="ECO:0000313" key="2">
    <source>
        <dbReference type="Proteomes" id="UP000027195"/>
    </source>
</evidence>
<dbReference type="AlphaFoldDB" id="A0A067MK27"/>
<reference evidence="2" key="1">
    <citation type="journal article" date="2014" name="Proc. Natl. Acad. Sci. U.S.A.">
        <title>Extensive sampling of basidiomycete genomes demonstrates inadequacy of the white-rot/brown-rot paradigm for wood decay fungi.</title>
        <authorList>
            <person name="Riley R."/>
            <person name="Salamov A.A."/>
            <person name="Brown D.W."/>
            <person name="Nagy L.G."/>
            <person name="Floudas D."/>
            <person name="Held B.W."/>
            <person name="Levasseur A."/>
            <person name="Lombard V."/>
            <person name="Morin E."/>
            <person name="Otillar R."/>
            <person name="Lindquist E.A."/>
            <person name="Sun H."/>
            <person name="LaButti K.M."/>
            <person name="Schmutz J."/>
            <person name="Jabbour D."/>
            <person name="Luo H."/>
            <person name="Baker S.E."/>
            <person name="Pisabarro A.G."/>
            <person name="Walton J.D."/>
            <person name="Blanchette R.A."/>
            <person name="Henrissat B."/>
            <person name="Martin F."/>
            <person name="Cullen D."/>
            <person name="Hibbett D.S."/>
            <person name="Grigoriev I.V."/>
        </authorList>
    </citation>
    <scope>NUCLEOTIDE SEQUENCE [LARGE SCALE GENOMIC DNA]</scope>
    <source>
        <strain evidence="2">FD-172 SS1</strain>
    </source>
</reference>
<dbReference type="HOGENOM" id="CLU_039742_0_0_1"/>